<dbReference type="PANTHER" id="PTHR12707">
    <property type="entry name" value="PINN"/>
    <property type="match status" value="1"/>
</dbReference>
<dbReference type="Proteomes" id="UP000053201">
    <property type="component" value="Unassembled WGS sequence"/>
</dbReference>
<dbReference type="Pfam" id="PF04696">
    <property type="entry name" value="Pinin_SDK_memA"/>
    <property type="match status" value="1"/>
</dbReference>
<sequence length="234" mass="27074">MTDVESASAHPMEGIDERITSKRPLDDDEQLANKPETSSPPAHIEPMKRPRLSMDAGLEKRSKRFLGVLKGTLSQFIKETSHKTEAEKKREELEHRLAEKLKKDKEQLAEKVKKEQEERFARRQLEKKQEDEQREQQAKEWIRQQKRNISNFIQTKSVPPIFFLPKNHNDTTLELLAEAKRHLALETAAERTDGKEEDDKPEEDEGMAQSPADKVEEGHSPGEDRMDMVEERSG</sequence>
<keyword evidence="7" id="KW-0539">Nucleus</keyword>
<keyword evidence="5" id="KW-0804">Transcription</keyword>
<dbReference type="PANTHER" id="PTHR12707:SF0">
    <property type="entry name" value="PININ"/>
    <property type="match status" value="1"/>
</dbReference>
<proteinExistence type="inferred from homology"/>
<dbReference type="GO" id="GO:0008380">
    <property type="term" value="P:RNA splicing"/>
    <property type="evidence" value="ECO:0007669"/>
    <property type="project" value="UniProtKB-KW"/>
</dbReference>
<keyword evidence="4" id="KW-0805">Transcription regulation</keyword>
<dbReference type="STRING" id="645134.A0A0L0HHE5"/>
<evidence type="ECO:0000256" key="7">
    <source>
        <dbReference type="ARBA" id="ARBA00023242"/>
    </source>
</evidence>
<organism evidence="10 11">
    <name type="scientific">Spizellomyces punctatus (strain DAOM BR117)</name>
    <dbReference type="NCBI Taxonomy" id="645134"/>
    <lineage>
        <taxon>Eukaryota</taxon>
        <taxon>Fungi</taxon>
        <taxon>Fungi incertae sedis</taxon>
        <taxon>Chytridiomycota</taxon>
        <taxon>Chytridiomycota incertae sedis</taxon>
        <taxon>Chytridiomycetes</taxon>
        <taxon>Spizellomycetales</taxon>
        <taxon>Spizellomycetaceae</taxon>
        <taxon>Spizellomyces</taxon>
    </lineage>
</organism>
<comment type="similarity">
    <text evidence="2">Belongs to the pinin family.</text>
</comment>
<dbReference type="VEuPathDB" id="FungiDB:SPPG_04812"/>
<dbReference type="GeneID" id="27688242"/>
<keyword evidence="11" id="KW-1185">Reference proteome</keyword>
<dbReference type="OrthoDB" id="330772at2759"/>
<evidence type="ECO:0000256" key="4">
    <source>
        <dbReference type="ARBA" id="ARBA00023015"/>
    </source>
</evidence>
<keyword evidence="6" id="KW-0508">mRNA splicing</keyword>
<gene>
    <name evidence="10" type="ORF">SPPG_04812</name>
</gene>
<feature type="region of interest" description="Disordered" evidence="8">
    <location>
        <begin position="1"/>
        <end position="58"/>
    </location>
</feature>
<accession>A0A0L0HHE5</accession>
<reference evidence="10 11" key="1">
    <citation type="submission" date="2009-08" db="EMBL/GenBank/DDBJ databases">
        <title>The Genome Sequence of Spizellomyces punctatus strain DAOM BR117.</title>
        <authorList>
            <consortium name="The Broad Institute Genome Sequencing Platform"/>
            <person name="Russ C."/>
            <person name="Cuomo C."/>
            <person name="Shea T."/>
            <person name="Young S.K."/>
            <person name="Zeng Q."/>
            <person name="Koehrsen M."/>
            <person name="Haas B."/>
            <person name="Borodovsky M."/>
            <person name="Guigo R."/>
            <person name="Alvarado L."/>
            <person name="Berlin A."/>
            <person name="Bochicchio J."/>
            <person name="Borenstein D."/>
            <person name="Chapman S."/>
            <person name="Chen Z."/>
            <person name="Engels R."/>
            <person name="Freedman E."/>
            <person name="Gellesch M."/>
            <person name="Goldberg J."/>
            <person name="Griggs A."/>
            <person name="Gujja S."/>
            <person name="Heiman D."/>
            <person name="Hepburn T."/>
            <person name="Howarth C."/>
            <person name="Jen D."/>
            <person name="Larson L."/>
            <person name="Lewis B."/>
            <person name="Mehta T."/>
            <person name="Park D."/>
            <person name="Pearson M."/>
            <person name="Roberts A."/>
            <person name="Saif S."/>
            <person name="Shenoy N."/>
            <person name="Sisk P."/>
            <person name="Stolte C."/>
            <person name="Sykes S."/>
            <person name="Thomson T."/>
            <person name="Walk T."/>
            <person name="White J."/>
            <person name="Yandava C."/>
            <person name="Burger G."/>
            <person name="Gray M.W."/>
            <person name="Holland P.W.H."/>
            <person name="King N."/>
            <person name="Lang F.B.F."/>
            <person name="Roger A.J."/>
            <person name="Ruiz-Trillo I."/>
            <person name="Lander E."/>
            <person name="Nusbaum C."/>
        </authorList>
    </citation>
    <scope>NUCLEOTIDE SEQUENCE [LARGE SCALE GENOMIC DNA]</scope>
    <source>
        <strain evidence="10 11">DAOM BR117</strain>
    </source>
</reference>
<dbReference type="InParanoid" id="A0A0L0HHE5"/>
<evidence type="ECO:0000256" key="6">
    <source>
        <dbReference type="ARBA" id="ARBA00023187"/>
    </source>
</evidence>
<feature type="region of interest" description="Disordered" evidence="8">
    <location>
        <begin position="186"/>
        <end position="234"/>
    </location>
</feature>
<feature type="compositionally biased region" description="Basic and acidic residues" evidence="8">
    <location>
        <begin position="186"/>
        <end position="198"/>
    </location>
</feature>
<feature type="region of interest" description="Disordered" evidence="8">
    <location>
        <begin position="107"/>
        <end position="142"/>
    </location>
</feature>
<evidence type="ECO:0000256" key="1">
    <source>
        <dbReference type="ARBA" id="ARBA00004123"/>
    </source>
</evidence>
<evidence type="ECO:0000313" key="11">
    <source>
        <dbReference type="Proteomes" id="UP000053201"/>
    </source>
</evidence>
<dbReference type="AlphaFoldDB" id="A0A0L0HHE5"/>
<evidence type="ECO:0000259" key="9">
    <source>
        <dbReference type="Pfam" id="PF04696"/>
    </source>
</evidence>
<keyword evidence="3" id="KW-0507">mRNA processing</keyword>
<evidence type="ECO:0000256" key="2">
    <source>
        <dbReference type="ARBA" id="ARBA00010386"/>
    </source>
</evidence>
<feature type="domain" description="Pinin/SDK/MemA protein" evidence="9">
    <location>
        <begin position="59"/>
        <end position="180"/>
    </location>
</feature>
<protein>
    <recommendedName>
        <fullName evidence="9">Pinin/SDK/MemA protein domain-containing protein</fullName>
    </recommendedName>
</protein>
<evidence type="ECO:0000256" key="5">
    <source>
        <dbReference type="ARBA" id="ARBA00023163"/>
    </source>
</evidence>
<dbReference type="GO" id="GO:0071013">
    <property type="term" value="C:catalytic step 2 spliceosome"/>
    <property type="evidence" value="ECO:0007669"/>
    <property type="project" value="TreeGrafter"/>
</dbReference>
<feature type="compositionally biased region" description="Basic and acidic residues" evidence="8">
    <location>
        <begin position="13"/>
        <end position="25"/>
    </location>
</feature>
<dbReference type="RefSeq" id="XP_016608536.1">
    <property type="nucleotide sequence ID" value="XM_016753047.1"/>
</dbReference>
<evidence type="ECO:0000256" key="3">
    <source>
        <dbReference type="ARBA" id="ARBA00022664"/>
    </source>
</evidence>
<comment type="subcellular location">
    <subcellularLocation>
        <location evidence="1">Nucleus</location>
    </subcellularLocation>
</comment>
<dbReference type="OMA" id="NEDSHME"/>
<dbReference type="InterPro" id="IPR006786">
    <property type="entry name" value="Pinin_SDK_MemA"/>
</dbReference>
<dbReference type="EMBL" id="KQ257456">
    <property type="protein sequence ID" value="KND00497.1"/>
    <property type="molecule type" value="Genomic_DNA"/>
</dbReference>
<dbReference type="GO" id="GO:0006397">
    <property type="term" value="P:mRNA processing"/>
    <property type="evidence" value="ECO:0007669"/>
    <property type="project" value="UniProtKB-KW"/>
</dbReference>
<evidence type="ECO:0000256" key="8">
    <source>
        <dbReference type="SAM" id="MobiDB-lite"/>
    </source>
</evidence>
<dbReference type="InterPro" id="IPR039853">
    <property type="entry name" value="Pinin"/>
</dbReference>
<feature type="compositionally biased region" description="Basic and acidic residues" evidence="8">
    <location>
        <begin position="213"/>
        <end position="234"/>
    </location>
</feature>
<evidence type="ECO:0000313" key="10">
    <source>
        <dbReference type="EMBL" id="KND00497.1"/>
    </source>
</evidence>
<name>A0A0L0HHE5_SPIPD</name>